<accession>A0A133MUN5</accession>
<dbReference type="InterPro" id="IPR042184">
    <property type="entry name" value="YqeY/Aim41_N"/>
</dbReference>
<name>A0A133MUN5_FINMA</name>
<proteinExistence type="predicted"/>
<dbReference type="SUPFAM" id="SSF89095">
    <property type="entry name" value="GatB/YqeY motif"/>
    <property type="match status" value="1"/>
</dbReference>
<dbReference type="InterPro" id="IPR023168">
    <property type="entry name" value="GatB_Yqey_C_2"/>
</dbReference>
<dbReference type="AlphaFoldDB" id="A0A133MUN5"/>
<dbReference type="Proteomes" id="UP000215361">
    <property type="component" value="Unassembled WGS sequence"/>
</dbReference>
<reference evidence="2" key="1">
    <citation type="submission" date="2017-04" db="EMBL/GenBank/DDBJ databases">
        <title>Finegoldia magna isolated from orthopedic joint implant-associated infections.</title>
        <authorList>
            <person name="Bjorklund S."/>
            <person name="Bruggemann H."/>
            <person name="Jensen A."/>
            <person name="Hellmark B."/>
            <person name="Soderquist B."/>
        </authorList>
    </citation>
    <scope>NUCLEOTIDE SEQUENCE [LARGE SCALE GENOMIC DNA]</scope>
    <source>
        <strain evidence="2">08T492</strain>
    </source>
</reference>
<evidence type="ECO:0000313" key="2">
    <source>
        <dbReference type="Proteomes" id="UP000215361"/>
    </source>
</evidence>
<dbReference type="RefSeq" id="WP_002837657.1">
    <property type="nucleotide sequence ID" value="NZ_CABKMR010000001.1"/>
</dbReference>
<organism evidence="1 2">
    <name type="scientific">Finegoldia magna</name>
    <name type="common">Peptostreptococcus magnus</name>
    <dbReference type="NCBI Taxonomy" id="1260"/>
    <lineage>
        <taxon>Bacteria</taxon>
        <taxon>Bacillati</taxon>
        <taxon>Bacillota</taxon>
        <taxon>Tissierellia</taxon>
        <taxon>Tissierellales</taxon>
        <taxon>Peptoniphilaceae</taxon>
        <taxon>Finegoldia</taxon>
    </lineage>
</organism>
<dbReference type="GO" id="GO:0016884">
    <property type="term" value="F:carbon-nitrogen ligase activity, with glutamine as amido-N-donor"/>
    <property type="evidence" value="ECO:0007669"/>
    <property type="project" value="InterPro"/>
</dbReference>
<dbReference type="PANTHER" id="PTHR28055">
    <property type="entry name" value="ALTERED INHERITANCE OF MITOCHONDRIA PROTEIN 41, MITOCHONDRIAL"/>
    <property type="match status" value="1"/>
</dbReference>
<dbReference type="EMBL" id="NDYI01000016">
    <property type="protein sequence ID" value="OXZ37602.1"/>
    <property type="molecule type" value="Genomic_DNA"/>
</dbReference>
<comment type="caution">
    <text evidence="1">The sequence shown here is derived from an EMBL/GenBank/DDBJ whole genome shotgun (WGS) entry which is preliminary data.</text>
</comment>
<dbReference type="Gene3D" id="1.10.10.410">
    <property type="match status" value="1"/>
</dbReference>
<dbReference type="Pfam" id="PF09424">
    <property type="entry name" value="YqeY"/>
    <property type="match status" value="1"/>
</dbReference>
<protein>
    <submittedName>
        <fullName evidence="1">Uncharacterized protein</fullName>
    </submittedName>
</protein>
<gene>
    <name evidence="1" type="ORF">B9N56_05330</name>
</gene>
<sequence length="148" mass="17237">MSTIEKLRKDKMLAMKNKDKLKSGVISLMMSNILLEQKEKKRDLTDDEQIAFVKKELKETVDALEQTPKDRVETIEETKQKIEIIKSYLPEQISEEKLKEIIEKFMEENSLEKSNKSIGQIMKYMMAEYGKYTDGKTVNKIVQEIIGA</sequence>
<dbReference type="Gene3D" id="1.10.1510.10">
    <property type="entry name" value="Uncharacterised protein YqeY/AIM41 PF09424, N-terminal domain"/>
    <property type="match status" value="1"/>
</dbReference>
<evidence type="ECO:0000313" key="1">
    <source>
        <dbReference type="EMBL" id="OXZ37602.1"/>
    </source>
</evidence>
<dbReference type="OMA" id="WSNEETK"/>
<dbReference type="InterPro" id="IPR019004">
    <property type="entry name" value="YqeY/Aim41"/>
</dbReference>
<dbReference type="InterPro" id="IPR003789">
    <property type="entry name" value="Asn/Gln_tRNA_amidoTrase-B-like"/>
</dbReference>
<dbReference type="PANTHER" id="PTHR28055:SF1">
    <property type="entry name" value="ALTERED INHERITANCE OF MITOCHONDRIA PROTEIN 41, MITOCHONDRIAL"/>
    <property type="match status" value="1"/>
</dbReference>